<name>A0ACB9L0I6_9MYRT</name>
<dbReference type="Proteomes" id="UP001057402">
    <property type="component" value="Chromosome 12"/>
</dbReference>
<dbReference type="EMBL" id="CM042891">
    <property type="protein sequence ID" value="KAI4303063.1"/>
    <property type="molecule type" value="Genomic_DNA"/>
</dbReference>
<gene>
    <name evidence="1" type="ORF">MLD38_038740</name>
</gene>
<accession>A0ACB9L0I6</accession>
<comment type="caution">
    <text evidence="1">The sequence shown here is derived from an EMBL/GenBank/DDBJ whole genome shotgun (WGS) entry which is preliminary data.</text>
</comment>
<proteinExistence type="predicted"/>
<protein>
    <submittedName>
        <fullName evidence="1">Uncharacterized protein</fullName>
    </submittedName>
</protein>
<sequence>MERQTFLLFLSLSRVSHGVLGCWDDGILTPPRSRWDDDDDDDDNNRRYRCLSVAEIGAPEFDPGWIPAERRRHCT</sequence>
<keyword evidence="2" id="KW-1185">Reference proteome</keyword>
<organism evidence="1 2">
    <name type="scientific">Melastoma candidum</name>
    <dbReference type="NCBI Taxonomy" id="119954"/>
    <lineage>
        <taxon>Eukaryota</taxon>
        <taxon>Viridiplantae</taxon>
        <taxon>Streptophyta</taxon>
        <taxon>Embryophyta</taxon>
        <taxon>Tracheophyta</taxon>
        <taxon>Spermatophyta</taxon>
        <taxon>Magnoliopsida</taxon>
        <taxon>eudicotyledons</taxon>
        <taxon>Gunneridae</taxon>
        <taxon>Pentapetalae</taxon>
        <taxon>rosids</taxon>
        <taxon>malvids</taxon>
        <taxon>Myrtales</taxon>
        <taxon>Melastomataceae</taxon>
        <taxon>Melastomatoideae</taxon>
        <taxon>Melastomateae</taxon>
        <taxon>Melastoma</taxon>
    </lineage>
</organism>
<reference evidence="2" key="1">
    <citation type="journal article" date="2023" name="Front. Plant Sci.">
        <title>Chromosomal-level genome assembly of Melastoma candidum provides insights into trichome evolution.</title>
        <authorList>
            <person name="Zhong Y."/>
            <person name="Wu W."/>
            <person name="Sun C."/>
            <person name="Zou P."/>
            <person name="Liu Y."/>
            <person name="Dai S."/>
            <person name="Zhou R."/>
        </authorList>
    </citation>
    <scope>NUCLEOTIDE SEQUENCE [LARGE SCALE GENOMIC DNA]</scope>
</reference>
<evidence type="ECO:0000313" key="1">
    <source>
        <dbReference type="EMBL" id="KAI4303063.1"/>
    </source>
</evidence>
<evidence type="ECO:0000313" key="2">
    <source>
        <dbReference type="Proteomes" id="UP001057402"/>
    </source>
</evidence>